<proteinExistence type="predicted"/>
<evidence type="ECO:0000313" key="2">
    <source>
        <dbReference type="EMBL" id="MXQ91367.1"/>
    </source>
</evidence>
<evidence type="ECO:0000313" key="3">
    <source>
        <dbReference type="Proteomes" id="UP000322234"/>
    </source>
</evidence>
<evidence type="ECO:0000256" key="1">
    <source>
        <dbReference type="SAM" id="MobiDB-lite"/>
    </source>
</evidence>
<feature type="region of interest" description="Disordered" evidence="1">
    <location>
        <begin position="1"/>
        <end position="32"/>
    </location>
</feature>
<gene>
    <name evidence="2" type="ORF">E5288_WYG015575</name>
</gene>
<protein>
    <submittedName>
        <fullName evidence="2">Uncharacterized protein</fullName>
    </submittedName>
</protein>
<reference evidence="2" key="1">
    <citation type="submission" date="2019-10" db="EMBL/GenBank/DDBJ databases">
        <title>The sequence and de novo assembly of the wild yak genome.</title>
        <authorList>
            <person name="Liu Y."/>
        </authorList>
    </citation>
    <scope>NUCLEOTIDE SEQUENCE [LARGE SCALE GENOMIC DNA]</scope>
    <source>
        <strain evidence="2">WY2019</strain>
    </source>
</reference>
<keyword evidence="3" id="KW-1185">Reference proteome</keyword>
<comment type="caution">
    <text evidence="2">The sequence shown here is derived from an EMBL/GenBank/DDBJ whole genome shotgun (WGS) entry which is preliminary data.</text>
</comment>
<accession>A0A6B0RRQ4</accession>
<dbReference type="AlphaFoldDB" id="A0A6B0RRQ4"/>
<dbReference type="EMBL" id="VBQZ03000070">
    <property type="protein sequence ID" value="MXQ91367.1"/>
    <property type="molecule type" value="Genomic_DNA"/>
</dbReference>
<dbReference type="Proteomes" id="UP000322234">
    <property type="component" value="Unassembled WGS sequence"/>
</dbReference>
<organism evidence="2 3">
    <name type="scientific">Bos mutus</name>
    <name type="common">wild yak</name>
    <dbReference type="NCBI Taxonomy" id="72004"/>
    <lineage>
        <taxon>Eukaryota</taxon>
        <taxon>Metazoa</taxon>
        <taxon>Chordata</taxon>
        <taxon>Craniata</taxon>
        <taxon>Vertebrata</taxon>
        <taxon>Euteleostomi</taxon>
        <taxon>Mammalia</taxon>
        <taxon>Eutheria</taxon>
        <taxon>Laurasiatheria</taxon>
        <taxon>Artiodactyla</taxon>
        <taxon>Ruminantia</taxon>
        <taxon>Pecora</taxon>
        <taxon>Bovidae</taxon>
        <taxon>Bovinae</taxon>
        <taxon>Bos</taxon>
    </lineage>
</organism>
<sequence>MWTWPAPPEGNGEPAWGSDETDSGPESSAHVRKGHLSTILRGQPGLDFQRDPEETVWKGCDRWGVAAPRLTATASEVTDASESVSVLCAHPAAPHCRRASVPAMTVCGPAIQTTGRVGIITEWAYAVLPQTLKHGIEIMLTE</sequence>
<name>A0A6B0RRQ4_9CETA</name>